<evidence type="ECO:0000256" key="3">
    <source>
        <dbReference type="ARBA" id="ARBA00002933"/>
    </source>
</evidence>
<dbReference type="InterPro" id="IPR023170">
    <property type="entry name" value="HhH_base_excis_C"/>
</dbReference>
<evidence type="ECO:0000256" key="8">
    <source>
        <dbReference type="ARBA" id="ARBA00022723"/>
    </source>
</evidence>
<evidence type="ECO:0000256" key="1">
    <source>
        <dbReference type="ARBA" id="ARBA00000843"/>
    </source>
</evidence>
<proteinExistence type="inferred from homology"/>
<gene>
    <name evidence="16" type="primary">yfhQ</name>
    <name evidence="16" type="ORF">Pla133_49330</name>
</gene>
<comment type="catalytic activity">
    <reaction evidence="1">
        <text>Hydrolyzes free adenine bases from 7,8-dihydro-8-oxoguanine:adenine mismatched double-stranded DNA, leaving an apurinic site.</text>
        <dbReference type="EC" id="3.2.2.31"/>
    </reaction>
</comment>
<dbReference type="PANTHER" id="PTHR42944">
    <property type="entry name" value="ADENINE DNA GLYCOSYLASE"/>
    <property type="match status" value="1"/>
</dbReference>
<comment type="function">
    <text evidence="3">Adenine glycosylase active on G-A mispairs. MutY also corrects error-prone DNA synthesis past GO lesions which are due to the oxidatively damaged form of guanine: 7,8-dihydro-8-oxoguanine (8-oxo-dGTP).</text>
</comment>
<dbReference type="InterPro" id="IPR011257">
    <property type="entry name" value="DNA_glycosylase"/>
</dbReference>
<dbReference type="SUPFAM" id="SSF55811">
    <property type="entry name" value="Nudix"/>
    <property type="match status" value="1"/>
</dbReference>
<dbReference type="GO" id="GO:0035485">
    <property type="term" value="F:adenine/guanine mispair binding"/>
    <property type="evidence" value="ECO:0007669"/>
    <property type="project" value="TreeGrafter"/>
</dbReference>
<dbReference type="CDD" id="cd00056">
    <property type="entry name" value="ENDO3c"/>
    <property type="match status" value="1"/>
</dbReference>
<dbReference type="GO" id="GO:0046872">
    <property type="term" value="F:metal ion binding"/>
    <property type="evidence" value="ECO:0007669"/>
    <property type="project" value="UniProtKB-KW"/>
</dbReference>
<feature type="domain" description="HhH-GPD" evidence="15">
    <location>
        <begin position="59"/>
        <end position="215"/>
    </location>
</feature>
<dbReference type="GO" id="GO:0006284">
    <property type="term" value="P:base-excision repair"/>
    <property type="evidence" value="ECO:0007669"/>
    <property type="project" value="InterPro"/>
</dbReference>
<dbReference type="RefSeq" id="WP_419191906.1">
    <property type="nucleotide sequence ID" value="NZ_CP036287.1"/>
</dbReference>
<accession>A0A518BS66</accession>
<dbReference type="InterPro" id="IPR003265">
    <property type="entry name" value="HhH-GPD_domain"/>
</dbReference>
<comment type="cofactor">
    <cofactor evidence="2">
        <name>[4Fe-4S] cluster</name>
        <dbReference type="ChEBI" id="CHEBI:49883"/>
    </cofactor>
</comment>
<dbReference type="GO" id="GO:0000701">
    <property type="term" value="F:purine-specific mismatch base pair DNA N-glycosylase activity"/>
    <property type="evidence" value="ECO:0007669"/>
    <property type="project" value="UniProtKB-EC"/>
</dbReference>
<dbReference type="PANTHER" id="PTHR42944:SF1">
    <property type="entry name" value="ADENINE DNA GLYCOSYLASE"/>
    <property type="match status" value="1"/>
</dbReference>
<dbReference type="InterPro" id="IPR044298">
    <property type="entry name" value="MIG/MutY"/>
</dbReference>
<evidence type="ECO:0000313" key="16">
    <source>
        <dbReference type="EMBL" id="QDU69811.1"/>
    </source>
</evidence>
<dbReference type="PROSITE" id="PS01155">
    <property type="entry name" value="ENDONUCLEASE_III_2"/>
    <property type="match status" value="1"/>
</dbReference>
<evidence type="ECO:0000256" key="14">
    <source>
        <dbReference type="ARBA" id="ARBA00023295"/>
    </source>
</evidence>
<dbReference type="Proteomes" id="UP000316921">
    <property type="component" value="Chromosome"/>
</dbReference>
<keyword evidence="11" id="KW-0408">Iron</keyword>
<evidence type="ECO:0000256" key="4">
    <source>
        <dbReference type="ARBA" id="ARBA00008343"/>
    </source>
</evidence>
<dbReference type="SUPFAM" id="SSF48150">
    <property type="entry name" value="DNA-glycosylase"/>
    <property type="match status" value="1"/>
</dbReference>
<evidence type="ECO:0000256" key="13">
    <source>
        <dbReference type="ARBA" id="ARBA00023204"/>
    </source>
</evidence>
<evidence type="ECO:0000256" key="2">
    <source>
        <dbReference type="ARBA" id="ARBA00001966"/>
    </source>
</evidence>
<keyword evidence="14 16" id="KW-0326">Glycosidase</keyword>
<evidence type="ECO:0000256" key="6">
    <source>
        <dbReference type="ARBA" id="ARBA00022023"/>
    </source>
</evidence>
<dbReference type="Pfam" id="PF00730">
    <property type="entry name" value="HhH-GPD"/>
    <property type="match status" value="1"/>
</dbReference>
<name>A0A518BS66_9BACT</name>
<sequence>MTAEPAQSPIREQATPDLLATERVEALRLALLTWYDAEARDLPWRRTHDPYAIWISEAMLQQTQVATVESYWTAFLERFPTVADLAAADDDELLAAWSGLGYYRRARSLKAAAQVILREYGGRFPTHRHEVLALPGIGRYTAGAVLSIAFDLPEPLVDGNVARVFARLFALDAPLGSRLMEKALWDLAGMLVPIDGIGPWGPGSWNQGLMELGAVLCSPREPRCLLCPVSSFCQARLQGLERELPRPKVRPPSVEVELEVLLVRDDDRVLLQRRPDEGRMAGLWELPTRELASDAGRLWPTEYAHAGLQPHEELGKLSHGITVHRIKARVRRGELWTPGGALPVGGDLAWIHREQLAGLGLTGMARKILRRPFAGGWV</sequence>
<dbReference type="NCBIfam" id="TIGR01084">
    <property type="entry name" value="mutY"/>
    <property type="match status" value="1"/>
</dbReference>
<dbReference type="EC" id="3.2.2.31" evidence="5"/>
<keyword evidence="7" id="KW-0004">4Fe-4S</keyword>
<evidence type="ECO:0000259" key="15">
    <source>
        <dbReference type="SMART" id="SM00478"/>
    </source>
</evidence>
<dbReference type="GO" id="GO:0034039">
    <property type="term" value="F:8-oxo-7,8-dihydroguanine DNA N-glycosylase activity"/>
    <property type="evidence" value="ECO:0007669"/>
    <property type="project" value="TreeGrafter"/>
</dbReference>
<dbReference type="InterPro" id="IPR029119">
    <property type="entry name" value="MutY_C"/>
</dbReference>
<dbReference type="InterPro" id="IPR015797">
    <property type="entry name" value="NUDIX_hydrolase-like_dom_sf"/>
</dbReference>
<evidence type="ECO:0000256" key="7">
    <source>
        <dbReference type="ARBA" id="ARBA00022485"/>
    </source>
</evidence>
<evidence type="ECO:0000256" key="12">
    <source>
        <dbReference type="ARBA" id="ARBA00023014"/>
    </source>
</evidence>
<comment type="similarity">
    <text evidence="4">Belongs to the Nth/MutY family.</text>
</comment>
<dbReference type="InterPro" id="IPR005760">
    <property type="entry name" value="A/G_AdeGlyc_MutY"/>
</dbReference>
<keyword evidence="13" id="KW-0234">DNA repair</keyword>
<keyword evidence="8" id="KW-0479">Metal-binding</keyword>
<dbReference type="Pfam" id="PF14815">
    <property type="entry name" value="NUDIX_4"/>
    <property type="match status" value="1"/>
</dbReference>
<dbReference type="Gene3D" id="1.10.1670.10">
    <property type="entry name" value="Helix-hairpin-Helix base-excision DNA repair enzymes (C-terminal)"/>
    <property type="match status" value="1"/>
</dbReference>
<evidence type="ECO:0000256" key="5">
    <source>
        <dbReference type="ARBA" id="ARBA00012045"/>
    </source>
</evidence>
<dbReference type="Gene3D" id="1.10.340.30">
    <property type="entry name" value="Hypothetical protein, domain 2"/>
    <property type="match status" value="1"/>
</dbReference>
<dbReference type="KEGG" id="pbap:Pla133_49330"/>
<keyword evidence="17" id="KW-1185">Reference proteome</keyword>
<dbReference type="EMBL" id="CP036287">
    <property type="protein sequence ID" value="QDU69811.1"/>
    <property type="molecule type" value="Genomic_DNA"/>
</dbReference>
<dbReference type="GO" id="GO:0032357">
    <property type="term" value="F:oxidized purine DNA binding"/>
    <property type="evidence" value="ECO:0007669"/>
    <property type="project" value="TreeGrafter"/>
</dbReference>
<dbReference type="SMART" id="SM00478">
    <property type="entry name" value="ENDO3c"/>
    <property type="match status" value="1"/>
</dbReference>
<keyword evidence="9" id="KW-0227">DNA damage</keyword>
<protein>
    <recommendedName>
        <fullName evidence="6">Adenine DNA glycosylase</fullName>
        <ecNumber evidence="5">3.2.2.31</ecNumber>
    </recommendedName>
</protein>
<dbReference type="GO" id="GO:0006298">
    <property type="term" value="P:mismatch repair"/>
    <property type="evidence" value="ECO:0007669"/>
    <property type="project" value="TreeGrafter"/>
</dbReference>
<dbReference type="Gene3D" id="3.90.79.10">
    <property type="entry name" value="Nucleoside Triphosphate Pyrophosphohydrolase"/>
    <property type="match status" value="1"/>
</dbReference>
<dbReference type="GO" id="GO:0051539">
    <property type="term" value="F:4 iron, 4 sulfur cluster binding"/>
    <property type="evidence" value="ECO:0007669"/>
    <property type="project" value="UniProtKB-KW"/>
</dbReference>
<evidence type="ECO:0000256" key="11">
    <source>
        <dbReference type="ARBA" id="ARBA00023004"/>
    </source>
</evidence>
<dbReference type="FunFam" id="1.10.340.30:FF:000002">
    <property type="entry name" value="Adenine DNA glycosylase"/>
    <property type="match status" value="1"/>
</dbReference>
<dbReference type="InterPro" id="IPR004036">
    <property type="entry name" value="Endonuclease-III-like_CS2"/>
</dbReference>
<organism evidence="16 17">
    <name type="scientific">Engelhardtia mirabilis</name>
    <dbReference type="NCBI Taxonomy" id="2528011"/>
    <lineage>
        <taxon>Bacteria</taxon>
        <taxon>Pseudomonadati</taxon>
        <taxon>Planctomycetota</taxon>
        <taxon>Planctomycetia</taxon>
        <taxon>Planctomycetia incertae sedis</taxon>
        <taxon>Engelhardtia</taxon>
    </lineage>
</organism>
<dbReference type="AlphaFoldDB" id="A0A518BS66"/>
<keyword evidence="12" id="KW-0411">Iron-sulfur</keyword>
<evidence type="ECO:0000256" key="10">
    <source>
        <dbReference type="ARBA" id="ARBA00022801"/>
    </source>
</evidence>
<reference evidence="16 17" key="1">
    <citation type="submission" date="2019-02" db="EMBL/GenBank/DDBJ databases">
        <title>Deep-cultivation of Planctomycetes and their phenomic and genomic characterization uncovers novel biology.</title>
        <authorList>
            <person name="Wiegand S."/>
            <person name="Jogler M."/>
            <person name="Boedeker C."/>
            <person name="Pinto D."/>
            <person name="Vollmers J."/>
            <person name="Rivas-Marin E."/>
            <person name="Kohn T."/>
            <person name="Peeters S.H."/>
            <person name="Heuer A."/>
            <person name="Rast P."/>
            <person name="Oberbeckmann S."/>
            <person name="Bunk B."/>
            <person name="Jeske O."/>
            <person name="Meyerdierks A."/>
            <person name="Storesund J.E."/>
            <person name="Kallscheuer N."/>
            <person name="Luecker S."/>
            <person name="Lage O.M."/>
            <person name="Pohl T."/>
            <person name="Merkel B.J."/>
            <person name="Hornburger P."/>
            <person name="Mueller R.-W."/>
            <person name="Bruemmer F."/>
            <person name="Labrenz M."/>
            <person name="Spormann A.M."/>
            <person name="Op den Camp H."/>
            <person name="Overmann J."/>
            <person name="Amann R."/>
            <person name="Jetten M.S.M."/>
            <person name="Mascher T."/>
            <person name="Medema M.H."/>
            <person name="Devos D.P."/>
            <person name="Kaster A.-K."/>
            <person name="Ovreas L."/>
            <person name="Rohde M."/>
            <person name="Galperin M.Y."/>
            <person name="Jogler C."/>
        </authorList>
    </citation>
    <scope>NUCLEOTIDE SEQUENCE [LARGE SCALE GENOMIC DNA]</scope>
    <source>
        <strain evidence="16 17">Pla133</strain>
    </source>
</reference>
<evidence type="ECO:0000313" key="17">
    <source>
        <dbReference type="Proteomes" id="UP000316921"/>
    </source>
</evidence>
<keyword evidence="10 16" id="KW-0378">Hydrolase</keyword>
<evidence type="ECO:0000256" key="9">
    <source>
        <dbReference type="ARBA" id="ARBA00022763"/>
    </source>
</evidence>